<name>C1BRL5_CALRO</name>
<dbReference type="PANTHER" id="PTHR22876:SF5">
    <property type="entry name" value="CHROMOSOME 9 OPEN READING FRAME 85"/>
    <property type="match status" value="1"/>
</dbReference>
<organism evidence="2">
    <name type="scientific">Caligus rogercresseyi</name>
    <name type="common">Sea louse</name>
    <dbReference type="NCBI Taxonomy" id="217165"/>
    <lineage>
        <taxon>Eukaryota</taxon>
        <taxon>Metazoa</taxon>
        <taxon>Ecdysozoa</taxon>
        <taxon>Arthropoda</taxon>
        <taxon>Crustacea</taxon>
        <taxon>Multicrustacea</taxon>
        <taxon>Hexanauplia</taxon>
        <taxon>Copepoda</taxon>
        <taxon>Siphonostomatoida</taxon>
        <taxon>Caligidae</taxon>
        <taxon>Caligus</taxon>
    </lineage>
</organism>
<gene>
    <name evidence="2" type="primary">CI085</name>
</gene>
<dbReference type="Pfam" id="PF10217">
    <property type="entry name" value="DUF2039"/>
    <property type="match status" value="1"/>
</dbReference>
<sequence length="120" mass="13506">MSTARGNSGPRTRPQRHQNSTSWDSSKNKTDSKTKMIMNLVVSDHCCPKCSGVIQWKIDYGKYKPLSRPGKCVRCQERRIKQAYHTLCENCTSEGGGLCAKCGESWSKEEDGDEDIEEDT</sequence>
<feature type="compositionally biased region" description="Polar residues" evidence="1">
    <location>
        <begin position="1"/>
        <end position="10"/>
    </location>
</feature>
<evidence type="ECO:0000256" key="1">
    <source>
        <dbReference type="SAM" id="MobiDB-lite"/>
    </source>
</evidence>
<dbReference type="AlphaFoldDB" id="C1BRL5"/>
<dbReference type="EMBL" id="BT077244">
    <property type="protein sequence ID" value="ACO11668.1"/>
    <property type="molecule type" value="mRNA"/>
</dbReference>
<proteinExistence type="evidence at transcript level"/>
<protein>
    <submittedName>
        <fullName evidence="2">C9orf85</fullName>
    </submittedName>
</protein>
<reference evidence="2" key="1">
    <citation type="submission" date="2009-03" db="EMBL/GenBank/DDBJ databases">
        <title>Caligus rogercresseyi ESTs and full-length cDNAs.</title>
        <authorList>
            <person name="Yasuike M."/>
            <person name="von Schalburg K."/>
            <person name="Cooper G."/>
            <person name="Leong J."/>
            <person name="Jones S.R.M."/>
            <person name="Koop B.F."/>
        </authorList>
    </citation>
    <scope>NUCLEOTIDE SEQUENCE</scope>
    <source>
        <tissue evidence="2">Whole tissue</tissue>
    </source>
</reference>
<dbReference type="PANTHER" id="PTHR22876">
    <property type="entry name" value="ZGC:101016"/>
    <property type="match status" value="1"/>
</dbReference>
<feature type="region of interest" description="Disordered" evidence="1">
    <location>
        <begin position="1"/>
        <end position="32"/>
    </location>
</feature>
<evidence type="ECO:0000313" key="2">
    <source>
        <dbReference type="EMBL" id="ACO11668.1"/>
    </source>
</evidence>
<dbReference type="InterPro" id="IPR019351">
    <property type="entry name" value="DUF2039"/>
</dbReference>
<accession>C1BRL5</accession>